<comment type="caution">
    <text evidence="1">The sequence shown here is derived from an EMBL/GenBank/DDBJ whole genome shotgun (WGS) entry which is preliminary data.</text>
</comment>
<name>A0A917XBQ3_9ACTN</name>
<evidence type="ECO:0000313" key="2">
    <source>
        <dbReference type="Proteomes" id="UP000653411"/>
    </source>
</evidence>
<dbReference type="Proteomes" id="UP000653411">
    <property type="component" value="Unassembled WGS sequence"/>
</dbReference>
<dbReference type="AlphaFoldDB" id="A0A917XBQ3"/>
<gene>
    <name evidence="1" type="ORF">GCM10011578_028520</name>
</gene>
<dbReference type="RefSeq" id="WP_189263026.1">
    <property type="nucleotide sequence ID" value="NZ_BMML01000005.1"/>
</dbReference>
<evidence type="ECO:0000313" key="1">
    <source>
        <dbReference type="EMBL" id="GGN04960.1"/>
    </source>
</evidence>
<dbReference type="EMBL" id="BMML01000005">
    <property type="protein sequence ID" value="GGN04960.1"/>
    <property type="molecule type" value="Genomic_DNA"/>
</dbReference>
<organism evidence="1 2">
    <name type="scientific">Streptomyces fuscichromogenes</name>
    <dbReference type="NCBI Taxonomy" id="1324013"/>
    <lineage>
        <taxon>Bacteria</taxon>
        <taxon>Bacillati</taxon>
        <taxon>Actinomycetota</taxon>
        <taxon>Actinomycetes</taxon>
        <taxon>Kitasatosporales</taxon>
        <taxon>Streptomycetaceae</taxon>
        <taxon>Streptomyces</taxon>
    </lineage>
</organism>
<keyword evidence="2" id="KW-1185">Reference proteome</keyword>
<proteinExistence type="predicted"/>
<reference evidence="1" key="2">
    <citation type="submission" date="2020-09" db="EMBL/GenBank/DDBJ databases">
        <authorList>
            <person name="Sun Q."/>
            <person name="Zhou Y."/>
        </authorList>
    </citation>
    <scope>NUCLEOTIDE SEQUENCE</scope>
    <source>
        <strain evidence="1">CGMCC 4.7110</strain>
    </source>
</reference>
<reference evidence="1" key="1">
    <citation type="journal article" date="2014" name="Int. J. Syst. Evol. Microbiol.">
        <title>Complete genome sequence of Corynebacterium casei LMG S-19264T (=DSM 44701T), isolated from a smear-ripened cheese.</title>
        <authorList>
            <consortium name="US DOE Joint Genome Institute (JGI-PGF)"/>
            <person name="Walter F."/>
            <person name="Albersmeier A."/>
            <person name="Kalinowski J."/>
            <person name="Ruckert C."/>
        </authorList>
    </citation>
    <scope>NUCLEOTIDE SEQUENCE</scope>
    <source>
        <strain evidence="1">CGMCC 4.7110</strain>
    </source>
</reference>
<sequence length="300" mass="33819">MNLESLLIDPWPREISAAADKFHQGHLVEDIRLLYMSSPQSPATSFTSRNTASDSERALRPLILPQNLAYRYGIITSATCDLAEAGDHKNPFFQVAPVFDIAGDLRSGQEKQIKEGRLGDFVYLTQQPQPEGVWVADLRVSIPVEKGALVGRMPIDAFLTEGDRIAFAARLARRVARAALHEDLHNLVVSSINDWVKRKERDIRAVGSGAFTDVERVALNIVGDRLQPRAVQVVVFEETRLENKDRAIWREWRHASRNLLKNAQIKLDPCIFATLAKMPVREYERLVPLSIPTLGRTAHW</sequence>
<protein>
    <submittedName>
        <fullName evidence="1">Uncharacterized protein</fullName>
    </submittedName>
</protein>
<accession>A0A917XBQ3</accession>